<name>A0ABQ0M8V8_MYCCL</name>
<keyword evidence="3" id="KW-1185">Reference proteome</keyword>
<dbReference type="EMBL" id="DF849907">
    <property type="protein sequence ID" value="GAT59788.1"/>
    <property type="molecule type" value="Genomic_DNA"/>
</dbReference>
<reference evidence="2" key="1">
    <citation type="submission" date="2014-09" db="EMBL/GenBank/DDBJ databases">
        <title>Genome sequence of the luminous mushroom Mycena chlorophos for searching fungal bioluminescence genes.</title>
        <authorList>
            <person name="Tanaka Y."/>
            <person name="Kasuga D."/>
            <person name="Oba Y."/>
            <person name="Hase S."/>
            <person name="Sato K."/>
            <person name="Oba Y."/>
            <person name="Sakakibara Y."/>
        </authorList>
    </citation>
    <scope>NUCLEOTIDE SEQUENCE</scope>
</reference>
<gene>
    <name evidence="2" type="ORF">MCHLO_16033</name>
</gene>
<accession>A0ABQ0M8V8</accession>
<organism evidence="2 3">
    <name type="scientific">Mycena chlorophos</name>
    <name type="common">Agaric fungus</name>
    <name type="synonym">Agaricus chlorophos</name>
    <dbReference type="NCBI Taxonomy" id="658473"/>
    <lineage>
        <taxon>Eukaryota</taxon>
        <taxon>Fungi</taxon>
        <taxon>Dikarya</taxon>
        <taxon>Basidiomycota</taxon>
        <taxon>Agaricomycotina</taxon>
        <taxon>Agaricomycetes</taxon>
        <taxon>Agaricomycetidae</taxon>
        <taxon>Agaricales</taxon>
        <taxon>Marasmiineae</taxon>
        <taxon>Mycenaceae</taxon>
        <taxon>Mycena</taxon>
    </lineage>
</organism>
<dbReference type="Proteomes" id="UP000815677">
    <property type="component" value="Unassembled WGS sequence"/>
</dbReference>
<evidence type="ECO:0000313" key="3">
    <source>
        <dbReference type="Proteomes" id="UP000815677"/>
    </source>
</evidence>
<protein>
    <submittedName>
        <fullName evidence="2">Uncharacterized protein</fullName>
    </submittedName>
</protein>
<proteinExistence type="predicted"/>
<evidence type="ECO:0000313" key="2">
    <source>
        <dbReference type="EMBL" id="GAT59788.1"/>
    </source>
</evidence>
<feature type="region of interest" description="Disordered" evidence="1">
    <location>
        <begin position="1"/>
        <end position="30"/>
    </location>
</feature>
<sequence length="252" mass="27939">MTVKSPLQPDSKSPEITPKSAELDSESPELSLKPLELDPVPQPNFGCFIRGIQRLNLQSTIAWHLQDGSALGRTLDDIERLAQELKSDTETAAPFPDIEGEPGFYAPFWIYPIAESLCALGWVQQRRAAERLGTSMSENVADLSKAAQSYMTAAKTYPLDEEERPFSLYMAFEILCRAKFPLRLSLPICRQIKDAMAAADVIWDGTRLSLETETKVANCRRAIAFLEDCEKKIAAGSLTLDDVVSPVFVRGL</sequence>
<evidence type="ECO:0000256" key="1">
    <source>
        <dbReference type="SAM" id="MobiDB-lite"/>
    </source>
</evidence>